<dbReference type="InterPro" id="IPR003739">
    <property type="entry name" value="Lys_aminomutase/Glu_NH3_mut"/>
</dbReference>
<evidence type="ECO:0000256" key="5">
    <source>
        <dbReference type="ARBA" id="ARBA00022898"/>
    </source>
</evidence>
<dbReference type="Pfam" id="PF04055">
    <property type="entry name" value="Radical_SAM"/>
    <property type="match status" value="1"/>
</dbReference>
<dbReference type="AlphaFoldDB" id="A0AAU7PTG7"/>
<evidence type="ECO:0000256" key="7">
    <source>
        <dbReference type="ARBA" id="ARBA00023014"/>
    </source>
</evidence>
<evidence type="ECO:0000256" key="4">
    <source>
        <dbReference type="ARBA" id="ARBA00022723"/>
    </source>
</evidence>
<accession>A0AAU7PTG7</accession>
<evidence type="ECO:0000256" key="10">
    <source>
        <dbReference type="PIRSR" id="PIRSR603739-50"/>
    </source>
</evidence>
<keyword evidence="8 12" id="KW-0413">Isomerase</keyword>
<dbReference type="InterPro" id="IPR058240">
    <property type="entry name" value="rSAM_sf"/>
</dbReference>
<dbReference type="SFLD" id="SFLDG01070">
    <property type="entry name" value="PLP-dependent"/>
    <property type="match status" value="1"/>
</dbReference>
<evidence type="ECO:0000313" key="12">
    <source>
        <dbReference type="EMBL" id="XBS55487.1"/>
    </source>
</evidence>
<dbReference type="NCBIfam" id="TIGR04368">
    <property type="entry name" value="Glu_2_3_NH3_mut"/>
    <property type="match status" value="1"/>
</dbReference>
<evidence type="ECO:0000256" key="1">
    <source>
        <dbReference type="ARBA" id="ARBA00001933"/>
    </source>
</evidence>
<comment type="cofactor">
    <cofactor evidence="1 10">
        <name>pyridoxal 5'-phosphate</name>
        <dbReference type="ChEBI" id="CHEBI:597326"/>
    </cofactor>
</comment>
<dbReference type="InterPro" id="IPR025895">
    <property type="entry name" value="LAM_C_dom"/>
</dbReference>
<evidence type="ECO:0000256" key="8">
    <source>
        <dbReference type="ARBA" id="ARBA00023235"/>
    </source>
</evidence>
<dbReference type="GO" id="GO:0046872">
    <property type="term" value="F:metal ion binding"/>
    <property type="evidence" value="ECO:0007669"/>
    <property type="project" value="UniProtKB-KW"/>
</dbReference>
<feature type="binding site" evidence="9">
    <location>
        <position position="166"/>
    </location>
    <ligand>
        <name>[4Fe-4S] cluster</name>
        <dbReference type="ChEBI" id="CHEBI:49883"/>
        <note>4Fe-4S-S-AdoMet</note>
    </ligand>
</feature>
<keyword evidence="6" id="KW-0408">Iron</keyword>
<dbReference type="SUPFAM" id="SSF102114">
    <property type="entry name" value="Radical SAM enzymes"/>
    <property type="match status" value="1"/>
</dbReference>
<evidence type="ECO:0000256" key="2">
    <source>
        <dbReference type="ARBA" id="ARBA00022485"/>
    </source>
</evidence>
<evidence type="ECO:0000256" key="6">
    <source>
        <dbReference type="ARBA" id="ARBA00023004"/>
    </source>
</evidence>
<dbReference type="SFLD" id="SFLDS00029">
    <property type="entry name" value="Radical_SAM"/>
    <property type="match status" value="1"/>
</dbReference>
<proteinExistence type="predicted"/>
<evidence type="ECO:0000256" key="9">
    <source>
        <dbReference type="PIRSR" id="PIRSR004911-1"/>
    </source>
</evidence>
<dbReference type="EMBL" id="CP157940">
    <property type="protein sequence ID" value="XBS55487.1"/>
    <property type="molecule type" value="Genomic_DNA"/>
</dbReference>
<organism evidence="12">
    <name type="scientific">Lacrimispora sp. BS-2</name>
    <dbReference type="NCBI Taxonomy" id="3151850"/>
    <lineage>
        <taxon>Bacteria</taxon>
        <taxon>Bacillati</taxon>
        <taxon>Bacillota</taxon>
        <taxon>Clostridia</taxon>
        <taxon>Lachnospirales</taxon>
        <taxon>Lachnospiraceae</taxon>
        <taxon>Lacrimispora</taxon>
    </lineage>
</organism>
<evidence type="ECO:0000256" key="3">
    <source>
        <dbReference type="ARBA" id="ARBA00022691"/>
    </source>
</evidence>
<keyword evidence="5 10" id="KW-0663">Pyridoxal phosphate</keyword>
<reference evidence="12" key="1">
    <citation type="submission" date="2024-06" db="EMBL/GenBank/DDBJ databases">
        <title>Lacrimispora cavernae sp. nov., a novel anaerobe isolated from bat guano pile inside a cave.</title>
        <authorList>
            <person name="Miller S.L."/>
            <person name="Lu N."/>
            <person name="King J."/>
            <person name="Sankaranarayanan K."/>
            <person name="Lawson P.A."/>
        </authorList>
    </citation>
    <scope>NUCLEOTIDE SEQUENCE</scope>
    <source>
        <strain evidence="12">BS-2</strain>
    </source>
</reference>
<feature type="modified residue" description="N6-(pyridoxal phosphate)lysine" evidence="10">
    <location>
        <position position="378"/>
    </location>
</feature>
<dbReference type="Gene3D" id="6.10.140.1170">
    <property type="match status" value="1"/>
</dbReference>
<dbReference type="Pfam" id="PF12544">
    <property type="entry name" value="LAM_C"/>
    <property type="match status" value="1"/>
</dbReference>
<dbReference type="NCBIfam" id="TIGR00238">
    <property type="entry name" value="KamA family radical SAM protein"/>
    <property type="match status" value="1"/>
</dbReference>
<dbReference type="PIRSF" id="PIRSF004911">
    <property type="entry name" value="DUF160"/>
    <property type="match status" value="1"/>
</dbReference>
<evidence type="ECO:0000259" key="11">
    <source>
        <dbReference type="PROSITE" id="PS51918"/>
    </source>
</evidence>
<dbReference type="Gene3D" id="3.20.20.70">
    <property type="entry name" value="Aldolase class I"/>
    <property type="match status" value="1"/>
</dbReference>
<feature type="domain" description="Radical SAM core" evidence="11">
    <location>
        <begin position="152"/>
        <end position="373"/>
    </location>
</feature>
<keyword evidence="3" id="KW-0949">S-adenosyl-L-methionine</keyword>
<dbReference type="InterPro" id="IPR030801">
    <property type="entry name" value="Glu_2_3_NH3_mut"/>
</dbReference>
<dbReference type="InterPro" id="IPR007197">
    <property type="entry name" value="rSAM"/>
</dbReference>
<dbReference type="InterPro" id="IPR013785">
    <property type="entry name" value="Aldolase_TIM"/>
</dbReference>
<feature type="binding site" evidence="9">
    <location>
        <position position="170"/>
    </location>
    <ligand>
        <name>[4Fe-4S] cluster</name>
        <dbReference type="ChEBI" id="CHEBI:49883"/>
        <note>4Fe-4S-S-AdoMet</note>
    </ligand>
</feature>
<dbReference type="CDD" id="cd01335">
    <property type="entry name" value="Radical_SAM"/>
    <property type="match status" value="1"/>
</dbReference>
<dbReference type="GO" id="GO:0051539">
    <property type="term" value="F:4 iron, 4 sulfur cluster binding"/>
    <property type="evidence" value="ECO:0007669"/>
    <property type="project" value="UniProtKB-KW"/>
</dbReference>
<dbReference type="PANTHER" id="PTHR30538">
    <property type="entry name" value="LYSINE 2,3-AMINOMUTASE-RELATED"/>
    <property type="match status" value="1"/>
</dbReference>
<dbReference type="PROSITE" id="PS51918">
    <property type="entry name" value="RADICAL_SAM"/>
    <property type="match status" value="1"/>
</dbReference>
<feature type="binding site" evidence="9">
    <location>
        <position position="173"/>
    </location>
    <ligand>
        <name>[4Fe-4S] cluster</name>
        <dbReference type="ChEBI" id="CHEBI:49883"/>
        <note>4Fe-4S-S-AdoMet</note>
    </ligand>
</feature>
<gene>
    <name evidence="12" type="primary">eam</name>
    <name evidence="12" type="ORF">ABFV83_06775</name>
</gene>
<dbReference type="SFLD" id="SFLDF00290">
    <property type="entry name" value="glutamate_2_3-aminomutase"/>
    <property type="match status" value="1"/>
</dbReference>
<protein>
    <submittedName>
        <fullName evidence="12">Glutamate 2,3-aminomutase</fullName>
        <ecNumber evidence="12">5.4.3.9</ecNumber>
    </submittedName>
</protein>
<sequence length="420" mass="48985">MGKSKKRQVSIERAEELKGRIEDFLEARKGIPKGMDLEKEFIKRKAKILEVLDATEENWNDYQWQLTHKITDVETLSKIVFLSETEKMRIKKVEKKFRWAVSPYYLSLADPDDRYDPIRLLSIPTYKELEDSCTDLDPMGEEFTNPAGCITRRYPDRLIINVTNECAMYCRHCQRRRNIGEEDVHRSRNMIQESIDYIRENEEIRDVLITGGDALCLSDEDLEWLIKQLKEIPHIDYIRLGTRCLVTMPQRITDQLCSMLKKYHPIYINTHFNHPIEITKESKAACEKLADSGIVLGNQAVLLNGINNDKYIMRVLNHELLKCRVRPYYIFHAKHVQGTAHFNTSIEDGIEIMEYLRGYTSGMAIPTFIVNAPKGLGKTPIFPNYIVSRGPGYVQLRTWEGNIVKYEDHETKDIRSYLES</sequence>
<keyword evidence="4 9" id="KW-0479">Metal-binding</keyword>
<dbReference type="EC" id="5.4.3.9" evidence="12"/>
<keyword evidence="2 9" id="KW-0004">4Fe-4S</keyword>
<name>A0AAU7PTG7_9FIRM</name>
<keyword evidence="7 9" id="KW-0411">Iron-sulfur</keyword>
<dbReference type="GO" id="GO:0016869">
    <property type="term" value="F:intramolecular aminotransferase activity"/>
    <property type="evidence" value="ECO:0007669"/>
    <property type="project" value="InterPro"/>
</dbReference>
<dbReference type="PANTHER" id="PTHR30538:SF1">
    <property type="entry name" value="L-LYSINE 2,3-AMINOMUTASE"/>
    <property type="match status" value="1"/>
</dbReference>
<dbReference type="RefSeq" id="WP_349948155.1">
    <property type="nucleotide sequence ID" value="NZ_CP157940.1"/>
</dbReference>